<proteinExistence type="inferred from homology"/>
<evidence type="ECO:0000256" key="3">
    <source>
        <dbReference type="ARBA" id="ARBA00022679"/>
    </source>
</evidence>
<dbReference type="InterPro" id="IPR016181">
    <property type="entry name" value="Acyl_CoA_acyltransferase"/>
</dbReference>
<dbReference type="EC" id="2.3.1.266" evidence="5"/>
<dbReference type="PANTHER" id="PTHR43420">
    <property type="entry name" value="ACETYLTRANSFERASE"/>
    <property type="match status" value="1"/>
</dbReference>
<dbReference type="PANTHER" id="PTHR43420:SF44">
    <property type="entry name" value="ACETYLTRANSFERASE YPEA"/>
    <property type="match status" value="1"/>
</dbReference>
<keyword evidence="2 5" id="KW-0963">Cytoplasm</keyword>
<dbReference type="InterPro" id="IPR006464">
    <property type="entry name" value="AcTrfase_RimI/Ard1"/>
</dbReference>
<evidence type="ECO:0000256" key="4">
    <source>
        <dbReference type="ARBA" id="ARBA00023315"/>
    </source>
</evidence>
<dbReference type="GO" id="GO:0008999">
    <property type="term" value="F:protein-N-terminal-alanine acetyltransferase activity"/>
    <property type="evidence" value="ECO:0007669"/>
    <property type="project" value="UniProtKB-EC"/>
</dbReference>
<dbReference type="Gene3D" id="3.40.630.30">
    <property type="match status" value="1"/>
</dbReference>
<organism evidence="7 8">
    <name type="scientific">Clostridium liquoris</name>
    <dbReference type="NCBI Taxonomy" id="1289519"/>
    <lineage>
        <taxon>Bacteria</taxon>
        <taxon>Bacillati</taxon>
        <taxon>Bacillota</taxon>
        <taxon>Clostridia</taxon>
        <taxon>Eubacteriales</taxon>
        <taxon>Clostridiaceae</taxon>
        <taxon>Clostridium</taxon>
    </lineage>
</organism>
<accession>A0A2T0B562</accession>
<evidence type="ECO:0000256" key="1">
    <source>
        <dbReference type="ARBA" id="ARBA00005395"/>
    </source>
</evidence>
<dbReference type="GO" id="GO:0005737">
    <property type="term" value="C:cytoplasm"/>
    <property type="evidence" value="ECO:0007669"/>
    <property type="project" value="UniProtKB-SubCell"/>
</dbReference>
<dbReference type="PROSITE" id="PS51186">
    <property type="entry name" value="GNAT"/>
    <property type="match status" value="1"/>
</dbReference>
<dbReference type="CDD" id="cd04301">
    <property type="entry name" value="NAT_SF"/>
    <property type="match status" value="1"/>
</dbReference>
<dbReference type="NCBIfam" id="TIGR01575">
    <property type="entry name" value="rimI"/>
    <property type="match status" value="1"/>
</dbReference>
<protein>
    <recommendedName>
        <fullName evidence="5">[Ribosomal protein bS18]-alanine N-acetyltransferase</fullName>
        <ecNumber evidence="5">2.3.1.266</ecNumber>
    </recommendedName>
</protein>
<evidence type="ECO:0000259" key="6">
    <source>
        <dbReference type="PROSITE" id="PS51186"/>
    </source>
</evidence>
<comment type="similarity">
    <text evidence="1 5">Belongs to the acetyltransferase family. RimI subfamily.</text>
</comment>
<comment type="function">
    <text evidence="5">Acetylates the N-terminal alanine of ribosomal protein bS18.</text>
</comment>
<dbReference type="OrthoDB" id="9794566at2"/>
<comment type="subcellular location">
    <subcellularLocation>
        <location evidence="5">Cytoplasm</location>
    </subcellularLocation>
</comment>
<keyword evidence="3 7" id="KW-0808">Transferase</keyword>
<dbReference type="AlphaFoldDB" id="A0A2T0B562"/>
<evidence type="ECO:0000313" key="8">
    <source>
        <dbReference type="Proteomes" id="UP000239706"/>
    </source>
</evidence>
<dbReference type="InterPro" id="IPR050680">
    <property type="entry name" value="YpeA/RimI_acetyltransf"/>
</dbReference>
<reference evidence="7 8" key="1">
    <citation type="submission" date="2018-03" db="EMBL/GenBank/DDBJ databases">
        <title>Genome sequence of Clostridium liquoris DSM 100320.</title>
        <authorList>
            <person name="Poehlein A."/>
            <person name="Daniel R."/>
        </authorList>
    </citation>
    <scope>NUCLEOTIDE SEQUENCE [LARGE SCALE GENOMIC DNA]</scope>
    <source>
        <strain evidence="7 8">DSM 100320</strain>
    </source>
</reference>
<keyword evidence="8" id="KW-1185">Reference proteome</keyword>
<dbReference type="Proteomes" id="UP000239706">
    <property type="component" value="Unassembled WGS sequence"/>
</dbReference>
<comment type="caution">
    <text evidence="7">The sequence shown here is derived from an EMBL/GenBank/DDBJ whole genome shotgun (WGS) entry which is preliminary data.</text>
</comment>
<evidence type="ECO:0000256" key="5">
    <source>
        <dbReference type="RuleBase" id="RU363094"/>
    </source>
</evidence>
<dbReference type="EMBL" id="PVXO01000032">
    <property type="protein sequence ID" value="PRR79016.1"/>
    <property type="molecule type" value="Genomic_DNA"/>
</dbReference>
<keyword evidence="4" id="KW-0012">Acyltransferase</keyword>
<dbReference type="InterPro" id="IPR000182">
    <property type="entry name" value="GNAT_dom"/>
</dbReference>
<evidence type="ECO:0000313" key="7">
    <source>
        <dbReference type="EMBL" id="PRR79016.1"/>
    </source>
</evidence>
<sequence>MINDEIQTCKASLYHIDEMFIISTLSFPISWSKESIKKEIMENDQAIYLVAIKDNTVIGYGGVWVILDEGHITNIAVHPEFRNTGVATLILDDLIEACKANSVQHMTLEVRTSNIVAISLYKSFNFIEEGIRKRYYADNGEDALIMWKHYI</sequence>
<gene>
    <name evidence="7" type="ORF">CLLI_10560</name>
</gene>
<dbReference type="Pfam" id="PF00583">
    <property type="entry name" value="Acetyltransf_1"/>
    <property type="match status" value="1"/>
</dbReference>
<evidence type="ECO:0000256" key="2">
    <source>
        <dbReference type="ARBA" id="ARBA00022490"/>
    </source>
</evidence>
<feature type="domain" description="N-acetyltransferase" evidence="6">
    <location>
        <begin position="6"/>
        <end position="151"/>
    </location>
</feature>
<comment type="catalytic activity">
    <reaction evidence="5">
        <text>N-terminal L-alanyl-[ribosomal protein bS18] + acetyl-CoA = N-terminal N(alpha)-acetyl-L-alanyl-[ribosomal protein bS18] + CoA + H(+)</text>
        <dbReference type="Rhea" id="RHEA:43756"/>
        <dbReference type="Rhea" id="RHEA-COMP:10676"/>
        <dbReference type="Rhea" id="RHEA-COMP:10677"/>
        <dbReference type="ChEBI" id="CHEBI:15378"/>
        <dbReference type="ChEBI" id="CHEBI:57287"/>
        <dbReference type="ChEBI" id="CHEBI:57288"/>
        <dbReference type="ChEBI" id="CHEBI:64718"/>
        <dbReference type="ChEBI" id="CHEBI:83683"/>
        <dbReference type="EC" id="2.3.1.266"/>
    </reaction>
</comment>
<name>A0A2T0B562_9CLOT</name>
<dbReference type="RefSeq" id="WP_106063200.1">
    <property type="nucleotide sequence ID" value="NZ_PVXO01000032.1"/>
</dbReference>
<dbReference type="SUPFAM" id="SSF55729">
    <property type="entry name" value="Acyl-CoA N-acyltransferases (Nat)"/>
    <property type="match status" value="1"/>
</dbReference>